<reference evidence="1" key="1">
    <citation type="journal article" date="2015" name="Nature">
        <title>Complex archaea that bridge the gap between prokaryotes and eukaryotes.</title>
        <authorList>
            <person name="Spang A."/>
            <person name="Saw J.H."/>
            <person name="Jorgensen S.L."/>
            <person name="Zaremba-Niedzwiedzka K."/>
            <person name="Martijn J."/>
            <person name="Lind A.E."/>
            <person name="van Eijk R."/>
            <person name="Schleper C."/>
            <person name="Guy L."/>
            <person name="Ettema T.J."/>
        </authorList>
    </citation>
    <scope>NUCLEOTIDE SEQUENCE</scope>
</reference>
<name>A0A0F9Q500_9ZZZZ</name>
<proteinExistence type="predicted"/>
<dbReference type="EMBL" id="LAZR01005371">
    <property type="protein sequence ID" value="KKN00473.1"/>
    <property type="molecule type" value="Genomic_DNA"/>
</dbReference>
<gene>
    <name evidence="1" type="ORF">LCGC14_1137400</name>
</gene>
<protein>
    <recommendedName>
        <fullName evidence="2">Right handed beta helix domain-containing protein</fullName>
    </recommendedName>
</protein>
<evidence type="ECO:0008006" key="2">
    <source>
        <dbReference type="Google" id="ProtNLM"/>
    </source>
</evidence>
<accession>A0A0F9Q500</accession>
<dbReference type="AlphaFoldDB" id="A0A0F9Q500"/>
<evidence type="ECO:0000313" key="1">
    <source>
        <dbReference type="EMBL" id="KKN00473.1"/>
    </source>
</evidence>
<dbReference type="SUPFAM" id="SSF51126">
    <property type="entry name" value="Pectin lyase-like"/>
    <property type="match status" value="1"/>
</dbReference>
<comment type="caution">
    <text evidence="1">The sequence shown here is derived from an EMBL/GenBank/DDBJ whole genome shotgun (WGS) entry which is preliminary data.</text>
</comment>
<sequence>MGETNYPNGLTSYGIPLFGDLGFGTGKVFRLVAAKNESSDAYYKLMKARGANDNDIYATLATGKAALTTDRNDALLMYPGAHTVTVAITWSVGNASLMGAHSPSPWSNSTKITFSGSGSALSPMLTISGSDNHFRNIHFKDACSHADHHISVQVTGSGNLFEQCWFEGPTNATQGTDTEYRGVLVDGGGNTFRDCIFGTTAHNTMNGAAQVGWTGSCYRSTFDNCIFFMSTAAVGGRFLNGGVSASDISGPQFFRNCLFSAWYSGGGDRITEVLYNNNKSGTGQYIFDANCIFINANTISVDGKAFIWSGHPLTAAQDGVYAGIVENTGGIQP</sequence>
<dbReference type="InterPro" id="IPR011050">
    <property type="entry name" value="Pectin_lyase_fold/virulence"/>
</dbReference>
<organism evidence="1">
    <name type="scientific">marine sediment metagenome</name>
    <dbReference type="NCBI Taxonomy" id="412755"/>
    <lineage>
        <taxon>unclassified sequences</taxon>
        <taxon>metagenomes</taxon>
        <taxon>ecological metagenomes</taxon>
    </lineage>
</organism>